<evidence type="ECO:0000256" key="10">
    <source>
        <dbReference type="ARBA" id="ARBA00022833"/>
    </source>
</evidence>
<feature type="region of interest" description="Disordered" evidence="18">
    <location>
        <begin position="153"/>
        <end position="205"/>
    </location>
</feature>
<evidence type="ECO:0000256" key="17">
    <source>
        <dbReference type="ARBA" id="ARBA00042737"/>
    </source>
</evidence>
<dbReference type="InterPro" id="IPR001394">
    <property type="entry name" value="Peptidase_C19_UCH"/>
</dbReference>
<accession>A0ABQ8LZP0</accession>
<dbReference type="InterPro" id="IPR028889">
    <property type="entry name" value="USP"/>
</dbReference>
<evidence type="ECO:0000256" key="15">
    <source>
        <dbReference type="ARBA" id="ARBA00042236"/>
    </source>
</evidence>
<protein>
    <recommendedName>
        <fullName evidence="13">Ubiquitin carboxyl-terminal hydrolase 2</fullName>
        <ecNumber evidence="3">3.4.19.12</ecNumber>
    </recommendedName>
    <alternativeName>
        <fullName evidence="16">41 kDa ubiquitin-specific protease</fullName>
    </alternativeName>
    <alternativeName>
        <fullName evidence="15">Deubiquitinating enzyme 2</fullName>
    </alternativeName>
    <alternativeName>
        <fullName evidence="14">Ubiquitin thioesterase 2</fullName>
    </alternativeName>
    <alternativeName>
        <fullName evidence="17">Ubiquitin-specific-processing protease 2</fullName>
    </alternativeName>
</protein>
<keyword evidence="11" id="KW-0090">Biological rhythms</keyword>
<dbReference type="CDD" id="cd02674">
    <property type="entry name" value="Peptidase_C19R"/>
    <property type="match status" value="1"/>
</dbReference>
<dbReference type="Proteomes" id="UP000830375">
    <property type="component" value="Unassembled WGS sequence"/>
</dbReference>
<feature type="compositionally biased region" description="Low complexity" evidence="18">
    <location>
        <begin position="43"/>
        <end position="68"/>
    </location>
</feature>
<dbReference type="PROSITE" id="PS00972">
    <property type="entry name" value="USP_1"/>
    <property type="match status" value="1"/>
</dbReference>
<keyword evidence="4" id="KW-0963">Cytoplasm</keyword>
<dbReference type="Gene3D" id="3.90.70.10">
    <property type="entry name" value="Cysteine proteinases"/>
    <property type="match status" value="1"/>
</dbReference>
<dbReference type="SUPFAM" id="SSF54001">
    <property type="entry name" value="Cysteine proteinases"/>
    <property type="match status" value="1"/>
</dbReference>
<keyword evidence="7" id="KW-0833">Ubl conjugation pathway</keyword>
<evidence type="ECO:0000256" key="1">
    <source>
        <dbReference type="ARBA" id="ARBA00000707"/>
    </source>
</evidence>
<gene>
    <name evidence="20" type="ORF">H4Q32_012936</name>
</gene>
<dbReference type="EC" id="3.4.19.12" evidence="3"/>
<proteinExistence type="inferred from homology"/>
<comment type="caution">
    <text evidence="20">The sequence shown here is derived from an EMBL/GenBank/DDBJ whole genome shotgun (WGS) entry which is preliminary data.</text>
</comment>
<keyword evidence="9" id="KW-0788">Thiol protease</keyword>
<evidence type="ECO:0000256" key="18">
    <source>
        <dbReference type="SAM" id="MobiDB-lite"/>
    </source>
</evidence>
<keyword evidence="10" id="KW-0862">Zinc</keyword>
<feature type="domain" description="USP" evidence="19">
    <location>
        <begin position="297"/>
        <end position="602"/>
    </location>
</feature>
<dbReference type="EMBL" id="JACTAM010000015">
    <property type="protein sequence ID" value="KAI2656109.1"/>
    <property type="molecule type" value="Genomic_DNA"/>
</dbReference>
<feature type="compositionally biased region" description="Low complexity" evidence="18">
    <location>
        <begin position="196"/>
        <end position="205"/>
    </location>
</feature>
<evidence type="ECO:0000256" key="8">
    <source>
        <dbReference type="ARBA" id="ARBA00022801"/>
    </source>
</evidence>
<evidence type="ECO:0000256" key="11">
    <source>
        <dbReference type="ARBA" id="ARBA00023108"/>
    </source>
</evidence>
<evidence type="ECO:0000256" key="13">
    <source>
        <dbReference type="ARBA" id="ARBA00040966"/>
    </source>
</evidence>
<evidence type="ECO:0000256" key="2">
    <source>
        <dbReference type="ARBA" id="ARBA00004556"/>
    </source>
</evidence>
<evidence type="ECO:0000256" key="3">
    <source>
        <dbReference type="ARBA" id="ARBA00012759"/>
    </source>
</evidence>
<evidence type="ECO:0000313" key="21">
    <source>
        <dbReference type="Proteomes" id="UP000830375"/>
    </source>
</evidence>
<evidence type="ECO:0000256" key="9">
    <source>
        <dbReference type="ARBA" id="ARBA00022807"/>
    </source>
</evidence>
<dbReference type="PANTHER" id="PTHR21646:SF17">
    <property type="entry name" value="UBIQUITIN CARBOXYL-TERMINAL HYDROLASE 2"/>
    <property type="match status" value="1"/>
</dbReference>
<dbReference type="GO" id="GO:0016787">
    <property type="term" value="F:hydrolase activity"/>
    <property type="evidence" value="ECO:0007669"/>
    <property type="project" value="UniProtKB-KW"/>
</dbReference>
<reference evidence="20 21" key="1">
    <citation type="submission" date="2022-01" db="EMBL/GenBank/DDBJ databases">
        <title>A high-quality chromosome-level genome assembly of rohu carp, Labeo rohita.</title>
        <authorList>
            <person name="Arick M.A. II"/>
            <person name="Hsu C.-Y."/>
            <person name="Magbanua Z."/>
            <person name="Pechanova O."/>
            <person name="Grover C."/>
            <person name="Miller E."/>
            <person name="Thrash A."/>
            <person name="Ezzel L."/>
            <person name="Alam S."/>
            <person name="Benzie J."/>
            <person name="Hamilton M."/>
            <person name="Karsi A."/>
            <person name="Lawrence M.L."/>
            <person name="Peterson D.G."/>
        </authorList>
    </citation>
    <scope>NUCLEOTIDE SEQUENCE [LARGE SCALE GENOMIC DNA]</scope>
    <source>
        <strain evidence="21">BAU-BD-2019</strain>
        <tissue evidence="20">Blood</tissue>
    </source>
</reference>
<feature type="compositionally biased region" description="Gly residues" evidence="18">
    <location>
        <begin position="98"/>
        <end position="107"/>
    </location>
</feature>
<name>A0ABQ8LZP0_LABRO</name>
<keyword evidence="8 20" id="KW-0378">Hydrolase</keyword>
<feature type="compositionally biased region" description="Low complexity" evidence="18">
    <location>
        <begin position="14"/>
        <end position="33"/>
    </location>
</feature>
<evidence type="ECO:0000256" key="14">
    <source>
        <dbReference type="ARBA" id="ARBA00041732"/>
    </source>
</evidence>
<evidence type="ECO:0000256" key="7">
    <source>
        <dbReference type="ARBA" id="ARBA00022786"/>
    </source>
</evidence>
<organism evidence="20 21">
    <name type="scientific">Labeo rohita</name>
    <name type="common">Indian major carp</name>
    <name type="synonym">Cyprinus rohita</name>
    <dbReference type="NCBI Taxonomy" id="84645"/>
    <lineage>
        <taxon>Eukaryota</taxon>
        <taxon>Metazoa</taxon>
        <taxon>Chordata</taxon>
        <taxon>Craniata</taxon>
        <taxon>Vertebrata</taxon>
        <taxon>Euteleostomi</taxon>
        <taxon>Actinopterygii</taxon>
        <taxon>Neopterygii</taxon>
        <taxon>Teleostei</taxon>
        <taxon>Ostariophysi</taxon>
        <taxon>Cypriniformes</taxon>
        <taxon>Cyprinidae</taxon>
        <taxon>Labeoninae</taxon>
        <taxon>Labeonini</taxon>
        <taxon>Labeo</taxon>
    </lineage>
</organism>
<dbReference type="Pfam" id="PF00443">
    <property type="entry name" value="UCH"/>
    <property type="match status" value="1"/>
</dbReference>
<dbReference type="InterPro" id="IPR038765">
    <property type="entry name" value="Papain-like_cys_pep_sf"/>
</dbReference>
<evidence type="ECO:0000313" key="20">
    <source>
        <dbReference type="EMBL" id="KAI2656109.1"/>
    </source>
</evidence>
<dbReference type="PROSITE" id="PS50235">
    <property type="entry name" value="USP_3"/>
    <property type="match status" value="1"/>
</dbReference>
<evidence type="ECO:0000256" key="12">
    <source>
        <dbReference type="ARBA" id="ARBA00037943"/>
    </source>
</evidence>
<sequence>MSRVSSTAKRYAGSSYTSHYSSYGSSLTPSLGSYERDKLPYKSSSSGYSSSSYLSSSASRSRNYSSSSEPDRGRPIPRTDLLGSRRSESLSRTPAKGYGSGLNGGSGYSSYSYSPATTSYLSSSPVSSSISLSRRKSVSQSDLTHDLSALGLSDTSSSSGLKQSYQSRGTDVSDSYGSARSSYGLSRSSTQDGLKSSSSRFTSSYRSTSPVRESLKVFIDSAHHATFIYSYNTRGATCDCVPSSKTGHAEEKLYVRLYAGLHIRWTSDKSCQGNKKLAEEPEYSWEIQNSKSAQGLVGLRNLGNTCFMNSILQCLSNTQSLRDYCLHNSHRRDLNNNSRTNTALMEEFAKLIQTMWTSSSSEAVSPSEFKTQIQRYAPRFDAQEFLRFLLDGLHNEVNRVTIRPRGNMEDFDHLPDEEKGKKMWAKYLEREDSKIVDLFVGQLKSSLTCSECGYCSTVFDPFWDLSLPIAKKGYGEVSLMDCMRLFTKEDVLDGDEKPTCYRCKARRRYLKRFSEARVRTSKLSTFVNFPMKDLDLREFASDRSKSRQCPPAKFAVVTPTCCSTSGRDSEDELWTEIKCRTRSLWAEDTLHTMLLPLGHHAE</sequence>
<evidence type="ECO:0000256" key="5">
    <source>
        <dbReference type="ARBA" id="ARBA00022670"/>
    </source>
</evidence>
<evidence type="ECO:0000256" key="6">
    <source>
        <dbReference type="ARBA" id="ARBA00022723"/>
    </source>
</evidence>
<dbReference type="InterPro" id="IPR050185">
    <property type="entry name" value="Ub_carboxyl-term_hydrolase"/>
</dbReference>
<keyword evidence="6" id="KW-0479">Metal-binding</keyword>
<keyword evidence="5" id="KW-0645">Protease</keyword>
<comment type="subcellular location">
    <subcellularLocation>
        <location evidence="2">Cytoplasm</location>
        <location evidence="2">Perinuclear region</location>
    </subcellularLocation>
</comment>
<feature type="compositionally biased region" description="Low complexity" evidence="18">
    <location>
        <begin position="153"/>
        <end position="167"/>
    </location>
</feature>
<evidence type="ECO:0000256" key="16">
    <source>
        <dbReference type="ARBA" id="ARBA00042588"/>
    </source>
</evidence>
<keyword evidence="21" id="KW-1185">Reference proteome</keyword>
<dbReference type="InterPro" id="IPR018200">
    <property type="entry name" value="USP_CS"/>
</dbReference>
<feature type="compositionally biased region" description="Low complexity" evidence="18">
    <location>
        <begin position="175"/>
        <end position="189"/>
    </location>
</feature>
<evidence type="ECO:0000259" key="19">
    <source>
        <dbReference type="PROSITE" id="PS50235"/>
    </source>
</evidence>
<comment type="similarity">
    <text evidence="12">Belongs to the peptidase C19 family. USP2 subfamily.</text>
</comment>
<feature type="region of interest" description="Disordered" evidence="18">
    <location>
        <begin position="1"/>
        <end position="107"/>
    </location>
</feature>
<comment type="catalytic activity">
    <reaction evidence="1">
        <text>Thiol-dependent hydrolysis of ester, thioester, amide, peptide and isopeptide bonds formed by the C-terminal Gly of ubiquitin (a 76-residue protein attached to proteins as an intracellular targeting signal).</text>
        <dbReference type="EC" id="3.4.19.12"/>
    </reaction>
</comment>
<evidence type="ECO:0000256" key="4">
    <source>
        <dbReference type="ARBA" id="ARBA00022490"/>
    </source>
</evidence>
<dbReference type="PANTHER" id="PTHR21646">
    <property type="entry name" value="UBIQUITIN CARBOXYL-TERMINAL HYDROLASE"/>
    <property type="match status" value="1"/>
</dbReference>